<gene>
    <name evidence="1" type="ORF">COU13_01025</name>
</gene>
<comment type="caution">
    <text evidence="1">The sequence shown here is derived from an EMBL/GenBank/DDBJ whole genome shotgun (WGS) entry which is preliminary data.</text>
</comment>
<evidence type="ECO:0000313" key="1">
    <source>
        <dbReference type="EMBL" id="PIR86421.1"/>
    </source>
</evidence>
<dbReference type="EMBL" id="PFBF01000020">
    <property type="protein sequence ID" value="PIR86421.1"/>
    <property type="molecule type" value="Genomic_DNA"/>
</dbReference>
<dbReference type="AlphaFoldDB" id="A0A2H0UJ52"/>
<dbReference type="Proteomes" id="UP000230706">
    <property type="component" value="Unassembled WGS sequence"/>
</dbReference>
<name>A0A2H0UJ52_9BACT</name>
<accession>A0A2H0UJ52</accession>
<dbReference type="InterPro" id="IPR010921">
    <property type="entry name" value="Trp_repressor/repl_initiator"/>
</dbReference>
<protein>
    <submittedName>
        <fullName evidence="1">Uncharacterized protein</fullName>
    </submittedName>
</protein>
<dbReference type="SUPFAM" id="SSF48295">
    <property type="entry name" value="TrpR-like"/>
    <property type="match status" value="1"/>
</dbReference>
<reference evidence="2" key="1">
    <citation type="submission" date="2017-09" db="EMBL/GenBank/DDBJ databases">
        <title>Depth-based differentiation of microbial function through sediment-hosted aquifers and enrichment of novel symbionts in the deep terrestrial subsurface.</title>
        <authorList>
            <person name="Probst A.J."/>
            <person name="Ladd B."/>
            <person name="Jarett J.K."/>
            <person name="Geller-Mcgrath D.E."/>
            <person name="Sieber C.M.K."/>
            <person name="Emerson J.B."/>
            <person name="Anantharaman K."/>
            <person name="Thomas B.C."/>
            <person name="Malmstrom R."/>
            <person name="Stieglmeier M."/>
            <person name="Klingl A."/>
            <person name="Woyke T."/>
            <person name="Ryan C.M."/>
            <person name="Banfield J.F."/>
        </authorList>
    </citation>
    <scope>NUCLEOTIDE SEQUENCE [LARGE SCALE GENOMIC DNA]</scope>
</reference>
<dbReference type="InterPro" id="IPR038116">
    <property type="entry name" value="TrpR-like_sf"/>
</dbReference>
<evidence type="ECO:0000313" key="2">
    <source>
        <dbReference type="Proteomes" id="UP000230706"/>
    </source>
</evidence>
<organism evidence="1 2">
    <name type="scientific">Candidatus Kaiserbacteria bacterium CG10_big_fil_rev_8_21_14_0_10_43_70</name>
    <dbReference type="NCBI Taxonomy" id="1974605"/>
    <lineage>
        <taxon>Bacteria</taxon>
        <taxon>Candidatus Kaiseribacteriota</taxon>
    </lineage>
</organism>
<sequence>MSFCGRAFVAYFCRAYKFPHSHIANMSVNRHIGYMVNVSKDSLDARVQKRIDERFVDFFASCRDKKEVARVFDELLGEEEKVMLVKRVAIIMMLGNNYSSYEIRKALKVSGEMERRLRDKLDSGEMATLEKFFCSNRARHTKRTEVDTKKLLELIMYAGMPPFEYKGRRRWVQKMRDRSR</sequence>
<dbReference type="Gene3D" id="1.10.1270.10">
    <property type="entry name" value="TrpR-like"/>
    <property type="match status" value="1"/>
</dbReference>
<proteinExistence type="predicted"/>
<dbReference type="GO" id="GO:0043565">
    <property type="term" value="F:sequence-specific DNA binding"/>
    <property type="evidence" value="ECO:0007669"/>
    <property type="project" value="InterPro"/>
</dbReference>